<keyword evidence="1" id="KW-0812">Transmembrane</keyword>
<protein>
    <recommendedName>
        <fullName evidence="3">Acyltransferase 3 domain-containing protein</fullName>
    </recommendedName>
</protein>
<gene>
    <name evidence="2" type="ORF">RBB81_21320</name>
</gene>
<feature type="transmembrane region" description="Helical" evidence="1">
    <location>
        <begin position="12"/>
        <end position="35"/>
    </location>
</feature>
<evidence type="ECO:0008006" key="3">
    <source>
        <dbReference type="Google" id="ProtNLM"/>
    </source>
</evidence>
<sequence length="67" mass="7673">MRSYFHPELDVLRFVAFLMVFLYHSADYTGIIAHAKPCASHKKKLAKRHTKTRPATDWLPSTLGVCV</sequence>
<dbReference type="AlphaFoldDB" id="A0AAU7Z086"/>
<keyword evidence="1" id="KW-1133">Transmembrane helix</keyword>
<dbReference type="EMBL" id="CP132938">
    <property type="protein sequence ID" value="XCB22090.1"/>
    <property type="molecule type" value="Genomic_DNA"/>
</dbReference>
<keyword evidence="1" id="KW-0472">Membrane</keyword>
<name>A0AAU7Z086_9BACT</name>
<dbReference type="RefSeq" id="WP_353072086.1">
    <property type="nucleotide sequence ID" value="NZ_CP132938.1"/>
</dbReference>
<evidence type="ECO:0000313" key="2">
    <source>
        <dbReference type="EMBL" id="XCB22090.1"/>
    </source>
</evidence>
<reference evidence="2" key="2">
    <citation type="journal article" date="2024" name="Environ. Microbiol.">
        <title>Genome analysis and description of Tunturibacter gen. nov. expands the diversity of Terriglobia in tundra soils.</title>
        <authorList>
            <person name="Messyasz A."/>
            <person name="Mannisto M.K."/>
            <person name="Kerkhof L.J."/>
            <person name="Haggblom M.M."/>
        </authorList>
    </citation>
    <scope>NUCLEOTIDE SEQUENCE</scope>
    <source>
        <strain evidence="2">M8UP39</strain>
    </source>
</reference>
<proteinExistence type="predicted"/>
<dbReference type="KEGG" id="tgi:RBB81_21320"/>
<reference evidence="2" key="1">
    <citation type="submission" date="2023-08" db="EMBL/GenBank/DDBJ databases">
        <authorList>
            <person name="Messyasz A."/>
            <person name="Mannisto M.K."/>
            <person name="Kerkhof L.J."/>
            <person name="Haggblom M."/>
        </authorList>
    </citation>
    <scope>NUCLEOTIDE SEQUENCE</scope>
    <source>
        <strain evidence="2">M8UP39</strain>
    </source>
</reference>
<organism evidence="2">
    <name type="scientific">Tunturiibacter gelidiferens</name>
    <dbReference type="NCBI Taxonomy" id="3069689"/>
    <lineage>
        <taxon>Bacteria</taxon>
        <taxon>Pseudomonadati</taxon>
        <taxon>Acidobacteriota</taxon>
        <taxon>Terriglobia</taxon>
        <taxon>Terriglobales</taxon>
        <taxon>Acidobacteriaceae</taxon>
        <taxon>Tunturiibacter</taxon>
    </lineage>
</organism>
<evidence type="ECO:0000256" key="1">
    <source>
        <dbReference type="SAM" id="Phobius"/>
    </source>
</evidence>
<accession>A0AAU7Z086</accession>